<feature type="domain" description="Glycoside hydrolase family 65 N-terminal" evidence="5">
    <location>
        <begin position="123"/>
        <end position="337"/>
    </location>
</feature>
<dbReference type="Pfam" id="PF03632">
    <property type="entry name" value="Glyco_hydro_65m"/>
    <property type="match status" value="1"/>
</dbReference>
<dbReference type="InterPro" id="IPR005194">
    <property type="entry name" value="Glyco_hydro_65_C"/>
</dbReference>
<dbReference type="Gene3D" id="1.50.10.10">
    <property type="match status" value="1"/>
</dbReference>
<feature type="region of interest" description="Disordered" evidence="2">
    <location>
        <begin position="1"/>
        <end position="36"/>
    </location>
</feature>
<dbReference type="SUPFAM" id="SSF74650">
    <property type="entry name" value="Galactose mutarotase-like"/>
    <property type="match status" value="1"/>
</dbReference>
<evidence type="ECO:0000259" key="3">
    <source>
        <dbReference type="Pfam" id="PF03632"/>
    </source>
</evidence>
<feature type="compositionally biased region" description="Pro residues" evidence="2">
    <location>
        <begin position="27"/>
        <end position="36"/>
    </location>
</feature>
<evidence type="ECO:0008006" key="8">
    <source>
        <dbReference type="Google" id="ProtNLM"/>
    </source>
</evidence>
<feature type="compositionally biased region" description="Low complexity" evidence="2">
    <location>
        <begin position="17"/>
        <end position="26"/>
    </location>
</feature>
<evidence type="ECO:0000259" key="4">
    <source>
        <dbReference type="Pfam" id="PF03633"/>
    </source>
</evidence>
<name>A0ABQ2SWE1_STRBA</name>
<dbReference type="InterPro" id="IPR011013">
    <property type="entry name" value="Gal_mutarotase_sf_dom"/>
</dbReference>
<dbReference type="Gene3D" id="2.70.98.40">
    <property type="entry name" value="Glycoside hydrolase, family 65, N-terminal domain"/>
    <property type="match status" value="1"/>
</dbReference>
<dbReference type="EMBL" id="BMSZ01000003">
    <property type="protein sequence ID" value="GGS42566.1"/>
    <property type="molecule type" value="Genomic_DNA"/>
</dbReference>
<dbReference type="Pfam" id="PF03633">
    <property type="entry name" value="Glyco_hydro_65C"/>
    <property type="match status" value="1"/>
</dbReference>
<keyword evidence="1" id="KW-0378">Hydrolase</keyword>
<dbReference type="InterPro" id="IPR005196">
    <property type="entry name" value="Glyco_hydro_65_N"/>
</dbReference>
<gene>
    <name evidence="6" type="ORF">GCM10010253_15890</name>
</gene>
<dbReference type="Gene3D" id="2.60.420.10">
    <property type="entry name" value="Maltose phosphorylase, domain 3"/>
    <property type="match status" value="1"/>
</dbReference>
<evidence type="ECO:0000256" key="2">
    <source>
        <dbReference type="SAM" id="MobiDB-lite"/>
    </source>
</evidence>
<dbReference type="InterPro" id="IPR008928">
    <property type="entry name" value="6-hairpin_glycosidase_sf"/>
</dbReference>
<dbReference type="Proteomes" id="UP000659767">
    <property type="component" value="Unassembled WGS sequence"/>
</dbReference>
<proteinExistence type="predicted"/>
<dbReference type="Pfam" id="PF03636">
    <property type="entry name" value="Glyco_hydro_65N"/>
    <property type="match status" value="1"/>
</dbReference>
<evidence type="ECO:0000259" key="5">
    <source>
        <dbReference type="Pfam" id="PF03636"/>
    </source>
</evidence>
<comment type="caution">
    <text evidence="6">The sequence shown here is derived from an EMBL/GenBank/DDBJ whole genome shotgun (WGS) entry which is preliminary data.</text>
</comment>
<protein>
    <recommendedName>
        <fullName evidence="8">Haloacid dehalogenase</fullName>
    </recommendedName>
</protein>
<dbReference type="SUPFAM" id="SSF49785">
    <property type="entry name" value="Galactose-binding domain-like"/>
    <property type="match status" value="1"/>
</dbReference>
<dbReference type="InterPro" id="IPR012341">
    <property type="entry name" value="6hp_glycosidase-like_sf"/>
</dbReference>
<dbReference type="Gene3D" id="2.60.120.260">
    <property type="entry name" value="Galactose-binding domain-like"/>
    <property type="match status" value="1"/>
</dbReference>
<keyword evidence="1" id="KW-0326">Glycosidase</keyword>
<evidence type="ECO:0000313" key="6">
    <source>
        <dbReference type="EMBL" id="GGS42566.1"/>
    </source>
</evidence>
<dbReference type="InterPro" id="IPR005195">
    <property type="entry name" value="Glyco_hydro_65_M"/>
</dbReference>
<dbReference type="SUPFAM" id="SSF48208">
    <property type="entry name" value="Six-hairpin glycosidases"/>
    <property type="match status" value="1"/>
</dbReference>
<dbReference type="InterPro" id="IPR037018">
    <property type="entry name" value="GH65_N"/>
</dbReference>
<feature type="domain" description="Glycoside hydrolase family 65 central catalytic" evidence="3">
    <location>
        <begin position="403"/>
        <end position="620"/>
    </location>
</feature>
<dbReference type="InterPro" id="IPR008979">
    <property type="entry name" value="Galactose-bd-like_sf"/>
</dbReference>
<dbReference type="PANTHER" id="PTHR11051">
    <property type="entry name" value="GLYCOSYL HYDROLASE-RELATED"/>
    <property type="match status" value="1"/>
</dbReference>
<organism evidence="6 7">
    <name type="scientific">Streptomyces badius</name>
    <dbReference type="NCBI Taxonomy" id="1941"/>
    <lineage>
        <taxon>Bacteria</taxon>
        <taxon>Bacillati</taxon>
        <taxon>Actinomycetota</taxon>
        <taxon>Actinomycetes</taxon>
        <taxon>Kitasatosporales</taxon>
        <taxon>Streptomycetaceae</taxon>
        <taxon>Streptomyces</taxon>
    </lineage>
</organism>
<sequence length="935" mass="99777">MCRWPDLLHPAGGRGPRAGAVRGLRVPWPPSARPPPYLRTVSLPRVSVLALAPLVVALIAPLPPVAAAAGPDPVPPPGRARPSASPGSGGGAGGRPPACGDASDPAWAPSSTRFGEADGYDPYVGNGYLGHRVPAIGAGYASTGEKTGWPLYTPRYDGAFVSGLYAADQAVAEGREAVAALPSWTGIGLRVGGETLGDATPAGRISHYRQTVFLSCGLVRTSLRWTTADGRATDLTHEVLADRSDVHTGAVRLRMTPRWSGTATVTGELDERGARRIRLRENGTFRTLGTNVEGAVAQAMRRGSGVVETLRAGTSPPATPVRAGRTYTFEKYVGVDTALTSRAPAEDAREAAHRAARRGWARVFAANEAAWREAWSADVLVPGDRELQGWLRSAQYGLLASTRRGSSDSIAPAGLTSDNYAGLVFWDAETWMFPGLLATRPELARSVVEYRYRTRGAARANAEKLGHDGLFYPWTSASRGRLDSECHSVDPPHCLTQNHLQGDVSLAVWQYYLATGDRDWLAARGWPLLKGIADFWRSRATANADGSYSINDVAGPDEYSNGVDDGVFTNAVAATALRNATRAARLLGRNPPADWNRIAGRLRIPYDAEKKVFLQYAGYNGSTIKQADTVLLTYPLEWPMEPGAAAATLDHYASRTDPDGPAMTDSVHAIDAAAIGEPGCSAYTYLQRAVRPFMRGPYDLFSEARGDKAGSQDPLSGFPADDFLTGKGGFLQVFTHGLTGLRLREDGVRLDPTLPPQLGEGVTLKGLRFRDAAYEVGIGPRTTTVRLTSGSPFTVHTAQGPRRLATTLTLPTRRPDLTPTADVARCRPVTATSAAPGLYAEAAVDGSPATSWSPGGAAGSLTVDLGPRPLRLTAVTPRWSDVPPASHTLETSLDGRFWRPFLAGDTARKVRVTVRSQDPEKQAGVAELRVVADRR</sequence>
<dbReference type="PANTHER" id="PTHR11051:SF8">
    <property type="entry name" value="PROTEIN-GLUCOSYLGALACTOSYLHYDROXYLYSINE GLUCOSIDASE"/>
    <property type="match status" value="1"/>
</dbReference>
<feature type="region of interest" description="Disordered" evidence="2">
    <location>
        <begin position="70"/>
        <end position="112"/>
    </location>
</feature>
<keyword evidence="7" id="KW-1185">Reference proteome</keyword>
<evidence type="ECO:0000256" key="1">
    <source>
        <dbReference type="ARBA" id="ARBA00023295"/>
    </source>
</evidence>
<reference evidence="7" key="1">
    <citation type="journal article" date="2019" name="Int. J. Syst. Evol. Microbiol.">
        <title>The Global Catalogue of Microorganisms (GCM) 10K type strain sequencing project: providing services to taxonomists for standard genome sequencing and annotation.</title>
        <authorList>
            <consortium name="The Broad Institute Genomics Platform"/>
            <consortium name="The Broad Institute Genome Sequencing Center for Infectious Disease"/>
            <person name="Wu L."/>
            <person name="Ma J."/>
        </authorList>
    </citation>
    <scope>NUCLEOTIDE SEQUENCE [LARGE SCALE GENOMIC DNA]</scope>
    <source>
        <strain evidence="7">JCM 4350</strain>
    </source>
</reference>
<feature type="domain" description="Glycoside hydrolase family 65 C-terminal" evidence="4">
    <location>
        <begin position="741"/>
        <end position="798"/>
    </location>
</feature>
<accession>A0ABQ2SWE1</accession>
<evidence type="ECO:0000313" key="7">
    <source>
        <dbReference type="Proteomes" id="UP000659767"/>
    </source>
</evidence>